<proteinExistence type="predicted"/>
<comment type="caution">
    <text evidence="1">The sequence shown here is derived from an EMBL/GenBank/DDBJ whole genome shotgun (WGS) entry which is preliminary data.</text>
</comment>
<sequence>MHQFQCAAAVLNDGRAVFNPVSCVAPDQSLQLQQFRLVDVSADDSVKPAAAGVTSDLSAKVGEMTAEGTQSPFNPTDQ</sequence>
<name>A0A5C6M866_9PLAN</name>
<dbReference type="Proteomes" id="UP000321083">
    <property type="component" value="Unassembled WGS sequence"/>
</dbReference>
<evidence type="ECO:0000313" key="1">
    <source>
        <dbReference type="EMBL" id="TWW10142.1"/>
    </source>
</evidence>
<gene>
    <name evidence="1" type="ORF">E3A20_07670</name>
</gene>
<protein>
    <submittedName>
        <fullName evidence="1">Uncharacterized protein</fullName>
    </submittedName>
</protein>
<reference evidence="1 2" key="1">
    <citation type="submission" date="2019-08" db="EMBL/GenBank/DDBJ databases">
        <title>100 year-old enigma solved: identification of Planctomyces bekefii, the type genus and species of the phylum Planctomycetes.</title>
        <authorList>
            <person name="Svetlana D.N."/>
            <person name="Overmann J."/>
        </authorList>
    </citation>
    <scope>NUCLEOTIDE SEQUENCE [LARGE SCALE GENOMIC DNA]</scope>
    <source>
        <strain evidence="1">Phe10_nw2017</strain>
    </source>
</reference>
<accession>A0A5C6M866</accession>
<dbReference type="EMBL" id="SRHE01000108">
    <property type="protein sequence ID" value="TWW10142.1"/>
    <property type="molecule type" value="Genomic_DNA"/>
</dbReference>
<evidence type="ECO:0000313" key="2">
    <source>
        <dbReference type="Proteomes" id="UP000321083"/>
    </source>
</evidence>
<reference evidence="1 2" key="2">
    <citation type="submission" date="2019-08" db="EMBL/GenBank/DDBJ databases">
        <authorList>
            <person name="Henke P."/>
        </authorList>
    </citation>
    <scope>NUCLEOTIDE SEQUENCE [LARGE SCALE GENOMIC DNA]</scope>
    <source>
        <strain evidence="1">Phe10_nw2017</strain>
    </source>
</reference>
<keyword evidence="2" id="KW-1185">Reference proteome</keyword>
<organism evidence="1 2">
    <name type="scientific">Planctomyces bekefii</name>
    <dbReference type="NCBI Taxonomy" id="1653850"/>
    <lineage>
        <taxon>Bacteria</taxon>
        <taxon>Pseudomonadati</taxon>
        <taxon>Planctomycetota</taxon>
        <taxon>Planctomycetia</taxon>
        <taxon>Planctomycetales</taxon>
        <taxon>Planctomycetaceae</taxon>
        <taxon>Planctomyces</taxon>
    </lineage>
</organism>
<dbReference type="AlphaFoldDB" id="A0A5C6M866"/>